<comment type="subcellular location">
    <subcellularLocation>
        <location evidence="1">Endoplasmic reticulum membrane</location>
        <topology evidence="1">Multi-pass membrane protein</topology>
    </subcellularLocation>
</comment>
<keyword evidence="7" id="KW-0256">Endoplasmic reticulum</keyword>
<evidence type="ECO:0000256" key="2">
    <source>
        <dbReference type="ARBA" id="ARBA00004687"/>
    </source>
</evidence>
<evidence type="ECO:0000256" key="1">
    <source>
        <dbReference type="ARBA" id="ARBA00004477"/>
    </source>
</evidence>
<feature type="transmembrane region" description="Helical" evidence="10">
    <location>
        <begin position="268"/>
        <end position="287"/>
    </location>
</feature>
<accession>A0A177ICX2</accession>
<keyword evidence="8 10" id="KW-1133">Transmembrane helix</keyword>
<dbReference type="InterPro" id="IPR007315">
    <property type="entry name" value="PIG-V/Gpi18"/>
</dbReference>
<comment type="caution">
    <text evidence="11">The sequence shown here is derived from an EMBL/GenBank/DDBJ whole genome shotgun (WGS) entry which is preliminary data.</text>
</comment>
<dbReference type="GO" id="GO:0016020">
    <property type="term" value="C:membrane"/>
    <property type="evidence" value="ECO:0007669"/>
    <property type="project" value="GOC"/>
</dbReference>
<dbReference type="GO" id="GO:0004376">
    <property type="term" value="F:GPI mannosyltransferase activity"/>
    <property type="evidence" value="ECO:0007669"/>
    <property type="project" value="InterPro"/>
</dbReference>
<dbReference type="GO" id="GO:0006506">
    <property type="term" value="P:GPI anchor biosynthetic process"/>
    <property type="evidence" value="ECO:0007669"/>
    <property type="project" value="UniProtKB-UniPathway"/>
</dbReference>
<gene>
    <name evidence="11" type="ORF">AYJ05_04390</name>
</gene>
<dbReference type="PANTHER" id="PTHR12468">
    <property type="entry name" value="GPI MANNOSYLTRANSFERASE 2"/>
    <property type="match status" value="1"/>
</dbReference>
<keyword evidence="6 10" id="KW-0812">Transmembrane</keyword>
<sequence length="429" mass="46384">MREGGGKLGSSAMNDRPTAAQTAHIDAGPDTKPASKVARVLALDKWPGAAAGASTSSLARSTSAWSWGWGWILALIIVSVGTMARLAVLAVLAAVNDDNVWGLLNKWDAAHYVDIARAGYFSGTVGGVSAEEIRLAFFPAFPMIMRVISNLTGVDYAIAGMIFNFFATVFLARGVMALTARWGYGIKEQSAAAVVVTMAPMSIVFNMPYTEALFGALAIWALVALVDKRWWMAGVIICALAFVRITAIALVAVFALMVLLHARSSWKAWLALVISPLPLIGYIWWASQQLEGVGGYFGTQEKHWNSGLDFGQATARWIFETLTSADNTGYLLSTMVLLGVPFALILAWRRVDIGTWLFSLALAANVILSDGVMHSRPRLLLPAAVLFIPWAQGALKHLPGWVAWTLIIGWAAFGTWFSAYMLAVFPWAI</sequence>
<dbReference type="EMBL" id="LSTQ01000023">
    <property type="protein sequence ID" value="OAH26677.1"/>
    <property type="molecule type" value="Genomic_DNA"/>
</dbReference>
<feature type="transmembrane region" description="Helical" evidence="10">
    <location>
        <begin position="329"/>
        <end position="348"/>
    </location>
</feature>
<feature type="transmembrane region" description="Helical" evidence="10">
    <location>
        <begin position="230"/>
        <end position="256"/>
    </location>
</feature>
<evidence type="ECO:0000256" key="8">
    <source>
        <dbReference type="ARBA" id="ARBA00022989"/>
    </source>
</evidence>
<name>A0A177ICX2_9CORY</name>
<dbReference type="GO" id="GO:0000009">
    <property type="term" value="F:alpha-1,6-mannosyltransferase activity"/>
    <property type="evidence" value="ECO:0007669"/>
    <property type="project" value="InterPro"/>
</dbReference>
<keyword evidence="12" id="KW-1185">Reference proteome</keyword>
<evidence type="ECO:0000256" key="5">
    <source>
        <dbReference type="ARBA" id="ARBA00022679"/>
    </source>
</evidence>
<keyword evidence="3" id="KW-0337">GPI-anchor biosynthesis</keyword>
<evidence type="ECO:0008006" key="13">
    <source>
        <dbReference type="Google" id="ProtNLM"/>
    </source>
</evidence>
<dbReference type="UniPathway" id="UPA00196"/>
<keyword evidence="4" id="KW-0328">Glycosyltransferase</keyword>
<evidence type="ECO:0000256" key="4">
    <source>
        <dbReference type="ARBA" id="ARBA00022676"/>
    </source>
</evidence>
<organism evidence="11 12">
    <name type="scientific">Corynebacterium stationis</name>
    <dbReference type="NCBI Taxonomy" id="1705"/>
    <lineage>
        <taxon>Bacteria</taxon>
        <taxon>Bacillati</taxon>
        <taxon>Actinomycetota</taxon>
        <taxon>Actinomycetes</taxon>
        <taxon>Mycobacteriales</taxon>
        <taxon>Corynebacteriaceae</taxon>
        <taxon>Corynebacterium</taxon>
    </lineage>
</organism>
<feature type="transmembrane region" description="Helical" evidence="10">
    <location>
        <begin position="156"/>
        <end position="178"/>
    </location>
</feature>
<protein>
    <recommendedName>
        <fullName evidence="13">Glycosyltransferase RgtA/B/C/D-like domain-containing protein</fullName>
    </recommendedName>
</protein>
<dbReference type="Proteomes" id="UP000076947">
    <property type="component" value="Unassembled WGS sequence"/>
</dbReference>
<feature type="transmembrane region" description="Helical" evidence="10">
    <location>
        <begin position="402"/>
        <end position="428"/>
    </location>
</feature>
<reference evidence="12" key="1">
    <citation type="submission" date="2016-02" db="EMBL/GenBank/DDBJ databases">
        <authorList>
            <person name="Kaur G."/>
            <person name="Nair G.R."/>
            <person name="Mayilraj S."/>
        </authorList>
    </citation>
    <scope>NUCLEOTIDE SEQUENCE [LARGE SCALE GENOMIC DNA]</scope>
    <source>
        <strain evidence="12">GA-15</strain>
    </source>
</reference>
<evidence type="ECO:0000313" key="12">
    <source>
        <dbReference type="Proteomes" id="UP000076947"/>
    </source>
</evidence>
<comment type="pathway">
    <text evidence="2">Glycolipid biosynthesis; glycosylphosphatidylinositol-anchor biosynthesis.</text>
</comment>
<proteinExistence type="predicted"/>
<evidence type="ECO:0000313" key="11">
    <source>
        <dbReference type="EMBL" id="OAH26677.1"/>
    </source>
</evidence>
<evidence type="ECO:0000256" key="7">
    <source>
        <dbReference type="ARBA" id="ARBA00022824"/>
    </source>
</evidence>
<keyword evidence="9 10" id="KW-0472">Membrane</keyword>
<keyword evidence="5" id="KW-0808">Transferase</keyword>
<dbReference type="AlphaFoldDB" id="A0A177ICX2"/>
<evidence type="ECO:0000256" key="10">
    <source>
        <dbReference type="SAM" id="Phobius"/>
    </source>
</evidence>
<feature type="transmembrane region" description="Helical" evidence="10">
    <location>
        <begin position="355"/>
        <end position="373"/>
    </location>
</feature>
<feature type="transmembrane region" description="Helical" evidence="10">
    <location>
        <begin position="69"/>
        <end position="95"/>
    </location>
</feature>
<evidence type="ECO:0000256" key="3">
    <source>
        <dbReference type="ARBA" id="ARBA00022502"/>
    </source>
</evidence>
<evidence type="ECO:0000256" key="9">
    <source>
        <dbReference type="ARBA" id="ARBA00023136"/>
    </source>
</evidence>
<evidence type="ECO:0000256" key="6">
    <source>
        <dbReference type="ARBA" id="ARBA00022692"/>
    </source>
</evidence>
<dbReference type="PANTHER" id="PTHR12468:SF2">
    <property type="entry name" value="GPI MANNOSYLTRANSFERASE 2"/>
    <property type="match status" value="1"/>
</dbReference>
<dbReference type="STRING" id="1705.CA21670_00720"/>